<dbReference type="PANTHER" id="PTHR48104:SF30">
    <property type="entry name" value="METACASPASE-1"/>
    <property type="match status" value="1"/>
</dbReference>
<comment type="caution">
    <text evidence="4">The sequence shown here is derived from an EMBL/GenBank/DDBJ whole genome shotgun (WGS) entry which is preliminary data.</text>
</comment>
<dbReference type="EMBL" id="CAJNDS010002521">
    <property type="protein sequence ID" value="CAE7509653.1"/>
    <property type="molecule type" value="Genomic_DNA"/>
</dbReference>
<dbReference type="AlphaFoldDB" id="A0A812T7M5"/>
<dbReference type="GO" id="GO:0005737">
    <property type="term" value="C:cytoplasm"/>
    <property type="evidence" value="ECO:0007669"/>
    <property type="project" value="TreeGrafter"/>
</dbReference>
<feature type="region of interest" description="Disordered" evidence="2">
    <location>
        <begin position="160"/>
        <end position="255"/>
    </location>
</feature>
<name>A0A812T7M5_9DINO</name>
<keyword evidence="5" id="KW-1185">Reference proteome</keyword>
<dbReference type="GO" id="GO:0006508">
    <property type="term" value="P:proteolysis"/>
    <property type="evidence" value="ECO:0007669"/>
    <property type="project" value="InterPro"/>
</dbReference>
<evidence type="ECO:0000313" key="5">
    <source>
        <dbReference type="Proteomes" id="UP000604046"/>
    </source>
</evidence>
<feature type="compositionally biased region" description="Polar residues" evidence="2">
    <location>
        <begin position="198"/>
        <end position="211"/>
    </location>
</feature>
<dbReference type="Proteomes" id="UP000604046">
    <property type="component" value="Unassembled WGS sequence"/>
</dbReference>
<evidence type="ECO:0000259" key="3">
    <source>
        <dbReference type="Pfam" id="PF00656"/>
    </source>
</evidence>
<dbReference type="InterPro" id="IPR011600">
    <property type="entry name" value="Pept_C14_caspase"/>
</dbReference>
<gene>
    <name evidence="4" type="primary">MCA1</name>
    <name evidence="4" type="ORF">SNAT2548_LOCUS28540</name>
</gene>
<evidence type="ECO:0000256" key="1">
    <source>
        <dbReference type="ARBA" id="ARBA00009005"/>
    </source>
</evidence>
<protein>
    <submittedName>
        <fullName evidence="4">MCA1 protein</fullName>
    </submittedName>
</protein>
<comment type="similarity">
    <text evidence="1">Belongs to the peptidase C14B family.</text>
</comment>
<feature type="compositionally biased region" description="Pro residues" evidence="2">
    <location>
        <begin position="241"/>
        <end position="251"/>
    </location>
</feature>
<reference evidence="4" key="1">
    <citation type="submission" date="2021-02" db="EMBL/GenBank/DDBJ databases">
        <authorList>
            <person name="Dougan E. K."/>
            <person name="Rhodes N."/>
            <person name="Thang M."/>
            <person name="Chan C."/>
        </authorList>
    </citation>
    <scope>NUCLEOTIDE SEQUENCE</scope>
</reference>
<dbReference type="PANTHER" id="PTHR48104">
    <property type="entry name" value="METACASPASE-4"/>
    <property type="match status" value="1"/>
</dbReference>
<accession>A0A812T7M5</accession>
<evidence type="ECO:0000313" key="4">
    <source>
        <dbReference type="EMBL" id="CAE7509653.1"/>
    </source>
</evidence>
<dbReference type="GO" id="GO:0004197">
    <property type="term" value="F:cysteine-type endopeptidase activity"/>
    <property type="evidence" value="ECO:0007669"/>
    <property type="project" value="InterPro"/>
</dbReference>
<dbReference type="InterPro" id="IPR050452">
    <property type="entry name" value="Metacaspase"/>
</dbReference>
<feature type="domain" description="Peptidase C14 caspase" evidence="3">
    <location>
        <begin position="290"/>
        <end position="521"/>
    </location>
</feature>
<dbReference type="Pfam" id="PF00656">
    <property type="entry name" value="Peptidase_C14"/>
    <property type="match status" value="1"/>
</dbReference>
<organism evidence="4 5">
    <name type="scientific">Symbiodinium natans</name>
    <dbReference type="NCBI Taxonomy" id="878477"/>
    <lineage>
        <taxon>Eukaryota</taxon>
        <taxon>Sar</taxon>
        <taxon>Alveolata</taxon>
        <taxon>Dinophyceae</taxon>
        <taxon>Suessiales</taxon>
        <taxon>Symbiodiniaceae</taxon>
        <taxon>Symbiodinium</taxon>
    </lineage>
</organism>
<sequence length="552" mass="60952">MQLEIVVKQAVGLKHDGRHCVEFLLDNHAPQRTRWVDDLYDTQGITVQPKNFQSSRCTITLRADKSAYMDSFLHLTLFHQRSIRDDKRAAEAHLPFSGVANGFKGWVALEHKDKYGGKLYVEAYLKEIAAPPPARPKAASMPALDDSEIAEQQAILASIQASQATRSQSGRLPEAPSHKSHSQASPASASPSWPWPDNSHSSQPSQITPGSSFPEHSWPDWPSAAQATPQRPAQSPGSPGLAPPEPEPALPDLPDWVPWPRFKVAVDRGQPLGSPPAWPAQAGTAKSTGRRKALLIGLNYPGTAAQLRHGKNDVERVAAVLARLGFPEEWTLTLTDDPETMPEALPTKRNCIVAMQWLAHNVAPGDVLFFHFSGHSAQEEDHEDVPDSDALCPSDFQEAGFISSEKVYETLMQRLPPHARLTMLLDCCIPCLCPELPLLYDLEQDRWVLGSPSSRSNGDVVCFAGVGSDMSMEELHQLRMAEHGFVTGAFLQAMTQLAQQRKGPVTYQELVSEASQHLRPHAHRGLQLSVTQMFDPNVRTFRFFDAIQSKVR</sequence>
<feature type="compositionally biased region" description="Low complexity" evidence="2">
    <location>
        <begin position="182"/>
        <end position="196"/>
    </location>
</feature>
<evidence type="ECO:0000256" key="2">
    <source>
        <dbReference type="SAM" id="MobiDB-lite"/>
    </source>
</evidence>
<feature type="region of interest" description="Disordered" evidence="2">
    <location>
        <begin position="267"/>
        <end position="286"/>
    </location>
</feature>
<dbReference type="Gene3D" id="3.40.50.12660">
    <property type="match status" value="1"/>
</dbReference>
<dbReference type="OrthoDB" id="3223806at2759"/>
<proteinExistence type="inferred from homology"/>